<proteinExistence type="predicted"/>
<sequence length="226" mass="26592">MQPSARDVLLLAMGCLTTFTLYCISFLARCIMYYALSITILMIILISACSLILYKEDFYQKQYGAESSTCSSAEPKQTRQDRKHRHIPRPQQQHKTQPEQRQPSQRELMRTFWTQDYRPRSTVMLANPESMDFFPEPPPMIECRKAHPSCRDEKRLLKCCPCDVKSLFELGYRESGIGVEKTQWLKVERRKWHPDRFSRCSEAVRKEYMGKPTEMFQVLGWCVEQG</sequence>
<keyword evidence="2" id="KW-1185">Reference proteome</keyword>
<comment type="caution">
    <text evidence="1">The sequence shown here is derived from an EMBL/GenBank/DDBJ whole genome shotgun (WGS) entry which is preliminary data.</text>
</comment>
<dbReference type="Proteomes" id="UP001186974">
    <property type="component" value="Unassembled WGS sequence"/>
</dbReference>
<evidence type="ECO:0000313" key="1">
    <source>
        <dbReference type="EMBL" id="KAK3062913.1"/>
    </source>
</evidence>
<accession>A0ACC3D7H2</accession>
<reference evidence="1" key="1">
    <citation type="submission" date="2024-09" db="EMBL/GenBank/DDBJ databases">
        <title>Black Yeasts Isolated from many extreme environments.</title>
        <authorList>
            <person name="Coleine C."/>
            <person name="Stajich J.E."/>
            <person name="Selbmann L."/>
        </authorList>
    </citation>
    <scope>NUCLEOTIDE SEQUENCE</scope>
    <source>
        <strain evidence="1">CCFEE 5737</strain>
    </source>
</reference>
<name>A0ACC3D7H2_9PEZI</name>
<organism evidence="1 2">
    <name type="scientific">Coniosporium uncinatum</name>
    <dbReference type="NCBI Taxonomy" id="93489"/>
    <lineage>
        <taxon>Eukaryota</taxon>
        <taxon>Fungi</taxon>
        <taxon>Dikarya</taxon>
        <taxon>Ascomycota</taxon>
        <taxon>Pezizomycotina</taxon>
        <taxon>Dothideomycetes</taxon>
        <taxon>Dothideomycetes incertae sedis</taxon>
        <taxon>Coniosporium</taxon>
    </lineage>
</organism>
<dbReference type="EMBL" id="JAWDJW010007073">
    <property type="protein sequence ID" value="KAK3062913.1"/>
    <property type="molecule type" value="Genomic_DNA"/>
</dbReference>
<evidence type="ECO:0000313" key="2">
    <source>
        <dbReference type="Proteomes" id="UP001186974"/>
    </source>
</evidence>
<gene>
    <name evidence="1" type="ORF">LTS18_003107</name>
</gene>
<protein>
    <submittedName>
        <fullName evidence="1">Uncharacterized protein</fullName>
    </submittedName>
</protein>